<dbReference type="OrthoDB" id="2017365at2759"/>
<dbReference type="Gene3D" id="1.20.142.10">
    <property type="entry name" value="Poly(ADP-ribose) polymerase, regulatory domain"/>
    <property type="match status" value="1"/>
</dbReference>
<dbReference type="PROSITE" id="PS51977">
    <property type="entry name" value="WGR"/>
    <property type="match status" value="1"/>
</dbReference>
<dbReference type="SUPFAM" id="SSF56399">
    <property type="entry name" value="ADP-ribosylation"/>
    <property type="match status" value="1"/>
</dbReference>
<dbReference type="Pfam" id="PF05406">
    <property type="entry name" value="WGR"/>
    <property type="match status" value="1"/>
</dbReference>
<evidence type="ECO:0000313" key="12">
    <source>
        <dbReference type="EMBL" id="CDF35263.1"/>
    </source>
</evidence>
<evidence type="ECO:0000256" key="1">
    <source>
        <dbReference type="ARBA" id="ARBA00004123"/>
    </source>
</evidence>
<dbReference type="InterPro" id="IPR050800">
    <property type="entry name" value="ARTD/PARP"/>
</dbReference>
<dbReference type="SMART" id="SM00773">
    <property type="entry name" value="WGR"/>
    <property type="match status" value="1"/>
</dbReference>
<dbReference type="SUPFAM" id="SSF47587">
    <property type="entry name" value="Domain of poly(ADP-ribose) polymerase"/>
    <property type="match status" value="1"/>
</dbReference>
<evidence type="ECO:0000256" key="3">
    <source>
        <dbReference type="ARBA" id="ARBA00022679"/>
    </source>
</evidence>
<keyword evidence="2 8" id="KW-0328">Glycosyltransferase</keyword>
<dbReference type="GO" id="GO:0035861">
    <property type="term" value="C:site of double-strand break"/>
    <property type="evidence" value="ECO:0007669"/>
    <property type="project" value="TreeGrafter"/>
</dbReference>
<evidence type="ECO:0000259" key="10">
    <source>
        <dbReference type="PROSITE" id="PS51060"/>
    </source>
</evidence>
<evidence type="ECO:0000259" key="11">
    <source>
        <dbReference type="PROSITE" id="PS51977"/>
    </source>
</evidence>
<accession>R7QBU3</accession>
<dbReference type="Gene3D" id="3.90.228.10">
    <property type="match status" value="1"/>
</dbReference>
<dbReference type="PROSITE" id="PS51060">
    <property type="entry name" value="PARP_ALPHA_HD"/>
    <property type="match status" value="1"/>
</dbReference>
<evidence type="ECO:0000313" key="13">
    <source>
        <dbReference type="Proteomes" id="UP000012073"/>
    </source>
</evidence>
<name>R7QBU3_CHOCR</name>
<dbReference type="InterPro" id="IPR036616">
    <property type="entry name" value="Poly(ADP-ribose)pol_reg_dom_sf"/>
</dbReference>
<dbReference type="InterPro" id="IPR008893">
    <property type="entry name" value="WGR_domain"/>
</dbReference>
<dbReference type="GO" id="GO:1990404">
    <property type="term" value="F:NAD+-protein mono-ADP-ribosyltransferase activity"/>
    <property type="evidence" value="ECO:0007669"/>
    <property type="project" value="TreeGrafter"/>
</dbReference>
<dbReference type="AlphaFoldDB" id="R7QBU3"/>
<protein>
    <recommendedName>
        <fullName evidence="8">Poly [ADP-ribose] polymerase</fullName>
        <shortName evidence="8">PARP</shortName>
        <ecNumber evidence="8">2.4.2.-</ecNumber>
    </recommendedName>
</protein>
<evidence type="ECO:0000256" key="2">
    <source>
        <dbReference type="ARBA" id="ARBA00022676"/>
    </source>
</evidence>
<comment type="subcellular location">
    <subcellularLocation>
        <location evidence="1">Nucleus</location>
    </subcellularLocation>
</comment>
<keyword evidence="6" id="KW-0539">Nucleus</keyword>
<organism evidence="12 13">
    <name type="scientific">Chondrus crispus</name>
    <name type="common">Carrageen Irish moss</name>
    <name type="synonym">Polymorpha crispa</name>
    <dbReference type="NCBI Taxonomy" id="2769"/>
    <lineage>
        <taxon>Eukaryota</taxon>
        <taxon>Rhodophyta</taxon>
        <taxon>Florideophyceae</taxon>
        <taxon>Rhodymeniophycidae</taxon>
        <taxon>Gigartinales</taxon>
        <taxon>Gigartinaceae</taxon>
        <taxon>Chondrus</taxon>
    </lineage>
</organism>
<dbReference type="GeneID" id="17322796"/>
<keyword evidence="13" id="KW-1185">Reference proteome</keyword>
<reference evidence="13" key="1">
    <citation type="journal article" date="2013" name="Proc. Natl. Acad. Sci. U.S.A.">
        <title>Genome structure and metabolic features in the red seaweed Chondrus crispus shed light on evolution of the Archaeplastida.</title>
        <authorList>
            <person name="Collen J."/>
            <person name="Porcel B."/>
            <person name="Carre W."/>
            <person name="Ball S.G."/>
            <person name="Chaparro C."/>
            <person name="Tonon T."/>
            <person name="Barbeyron T."/>
            <person name="Michel G."/>
            <person name="Noel B."/>
            <person name="Valentin K."/>
            <person name="Elias M."/>
            <person name="Artiguenave F."/>
            <person name="Arun A."/>
            <person name="Aury J.M."/>
            <person name="Barbosa-Neto J.F."/>
            <person name="Bothwell J.H."/>
            <person name="Bouget F.Y."/>
            <person name="Brillet L."/>
            <person name="Cabello-Hurtado F."/>
            <person name="Capella-Gutierrez S."/>
            <person name="Charrier B."/>
            <person name="Cladiere L."/>
            <person name="Cock J.M."/>
            <person name="Coelho S.M."/>
            <person name="Colleoni C."/>
            <person name="Czjzek M."/>
            <person name="Da Silva C."/>
            <person name="Delage L."/>
            <person name="Denoeud F."/>
            <person name="Deschamps P."/>
            <person name="Dittami S.M."/>
            <person name="Gabaldon T."/>
            <person name="Gachon C.M."/>
            <person name="Groisillier A."/>
            <person name="Herve C."/>
            <person name="Jabbari K."/>
            <person name="Katinka M."/>
            <person name="Kloareg B."/>
            <person name="Kowalczyk N."/>
            <person name="Labadie K."/>
            <person name="Leblanc C."/>
            <person name="Lopez P.J."/>
            <person name="McLachlan D.H."/>
            <person name="Meslet-Cladiere L."/>
            <person name="Moustafa A."/>
            <person name="Nehr Z."/>
            <person name="Nyvall Collen P."/>
            <person name="Panaud O."/>
            <person name="Partensky F."/>
            <person name="Poulain J."/>
            <person name="Rensing S.A."/>
            <person name="Rousvoal S."/>
            <person name="Samson G."/>
            <person name="Symeonidi A."/>
            <person name="Weissenbach J."/>
            <person name="Zambounis A."/>
            <person name="Wincker P."/>
            <person name="Boyen C."/>
        </authorList>
    </citation>
    <scope>NUCLEOTIDE SEQUENCE [LARGE SCALE GENOMIC DNA]</scope>
    <source>
        <strain evidence="13">cv. Stackhouse</strain>
    </source>
</reference>
<keyword evidence="3 8" id="KW-0808">Transferase</keyword>
<dbReference type="GO" id="GO:0006302">
    <property type="term" value="P:double-strand break repair"/>
    <property type="evidence" value="ECO:0007669"/>
    <property type="project" value="TreeGrafter"/>
</dbReference>
<dbReference type="Gramene" id="CDF35263">
    <property type="protein sequence ID" value="CDF35263"/>
    <property type="gene ID" value="CHC_T00003917001"/>
</dbReference>
<evidence type="ECO:0000256" key="4">
    <source>
        <dbReference type="ARBA" id="ARBA00022695"/>
    </source>
</evidence>
<dbReference type="EC" id="2.4.2.-" evidence="8"/>
<gene>
    <name evidence="12" type="ORF">CHC_T00003917001</name>
</gene>
<dbReference type="Pfam" id="PF02877">
    <property type="entry name" value="PARP_reg"/>
    <property type="match status" value="1"/>
</dbReference>
<evidence type="ECO:0000259" key="9">
    <source>
        <dbReference type="PROSITE" id="PS51059"/>
    </source>
</evidence>
<dbReference type="GO" id="GO:0003950">
    <property type="term" value="F:NAD+ poly-ADP-ribosyltransferase activity"/>
    <property type="evidence" value="ECO:0007669"/>
    <property type="project" value="UniProtKB-UniRule"/>
</dbReference>
<dbReference type="GO" id="GO:0070212">
    <property type="term" value="P:protein poly-ADP-ribosylation"/>
    <property type="evidence" value="ECO:0007669"/>
    <property type="project" value="TreeGrafter"/>
</dbReference>
<dbReference type="InterPro" id="IPR004102">
    <property type="entry name" value="Poly(ADP-ribose)pol_reg_dom"/>
</dbReference>
<dbReference type="InterPro" id="IPR012317">
    <property type="entry name" value="Poly(ADP-ribose)pol_cat_dom"/>
</dbReference>
<keyword evidence="5 8" id="KW-0520">NAD</keyword>
<dbReference type="PANTHER" id="PTHR10459">
    <property type="entry name" value="DNA LIGASE"/>
    <property type="match status" value="1"/>
</dbReference>
<proteinExistence type="inferred from homology"/>
<dbReference type="PhylomeDB" id="R7QBU3"/>
<comment type="similarity">
    <text evidence="7">Belongs to the ARTD/PARP family.</text>
</comment>
<dbReference type="PANTHER" id="PTHR10459:SF66">
    <property type="entry name" value="PROTEIN MONO-ADP-RIBOSYLTRANSFERASE PARP3"/>
    <property type="match status" value="1"/>
</dbReference>
<evidence type="ECO:0000256" key="6">
    <source>
        <dbReference type="ARBA" id="ARBA00023242"/>
    </source>
</evidence>
<dbReference type="RefSeq" id="XP_005715082.1">
    <property type="nucleotide sequence ID" value="XM_005715025.1"/>
</dbReference>
<dbReference type="CDD" id="cd01437">
    <property type="entry name" value="parp_like"/>
    <property type="match status" value="1"/>
</dbReference>
<dbReference type="Proteomes" id="UP000012073">
    <property type="component" value="Unassembled WGS sequence"/>
</dbReference>
<dbReference type="STRING" id="2769.R7QBU3"/>
<evidence type="ECO:0000256" key="8">
    <source>
        <dbReference type="RuleBase" id="RU362114"/>
    </source>
</evidence>
<dbReference type="GO" id="GO:0005730">
    <property type="term" value="C:nucleolus"/>
    <property type="evidence" value="ECO:0007669"/>
    <property type="project" value="TreeGrafter"/>
</dbReference>
<sequence>MKKEPAQEPATAQDVQVIIPVDTMCPNAERYVVFGDFDATLNQTNIMKGNNNNKYYRIQLLQHKKTKRFLLWTRWGRVGEARSTQTKLQSCNGQEGCEQAFEKKFSDKTGNLWDNRDNFVPRKKKYEMLEMDYTTKKEEDVKPLIMSLKSKEENVEYLPSCLPDETRDLIEMLFEEDVYIDALREFEIDVNKMPLGALSTDQIQKGVAVLEELEQALKASGNQRAKLERLSSQFYTTIPRDFGRTRPPVISNPDMLQKCYDMCNVLLDMEKATDMMSKAADTVKEEKEDPQKLPHPTEAQYASLNAELKHIPRDSEEYDVVAKAFDKTKGQYESAKLLDVWRVERMGEKARFEQVSHHNNYLLWHGSHIAAISAILATGLRIMPHSGGRVGRGIYLASENGKSQSYTTPECRRKVGCMFLAEAALGKIAEIIKDDPSLKRPPSGFDSVRACGRQTPGGFKEVQFDDRHVKLPVEQPVDNPKAKDSSFRQDEYLIYNEAQARIRYVITVKKG</sequence>
<dbReference type="FunFam" id="2.20.140.10:FF:000001">
    <property type="entry name" value="Poly [ADP-ribose] polymerase"/>
    <property type="match status" value="1"/>
</dbReference>
<evidence type="ECO:0000256" key="5">
    <source>
        <dbReference type="ARBA" id="ARBA00023027"/>
    </source>
</evidence>
<feature type="domain" description="PARP alpha-helical" evidence="10">
    <location>
        <begin position="159"/>
        <end position="277"/>
    </location>
</feature>
<feature type="domain" description="WGR" evidence="11">
    <location>
        <begin position="30"/>
        <end position="126"/>
    </location>
</feature>
<dbReference type="EMBL" id="HG001726">
    <property type="protein sequence ID" value="CDF35263.1"/>
    <property type="molecule type" value="Genomic_DNA"/>
</dbReference>
<dbReference type="Pfam" id="PF00644">
    <property type="entry name" value="PARP"/>
    <property type="match status" value="1"/>
</dbReference>
<keyword evidence="4" id="KW-0548">Nucleotidyltransferase</keyword>
<dbReference type="PROSITE" id="PS51059">
    <property type="entry name" value="PARP_CATALYTIC"/>
    <property type="match status" value="1"/>
</dbReference>
<feature type="domain" description="PARP catalytic" evidence="9">
    <location>
        <begin position="295"/>
        <end position="511"/>
    </location>
</feature>
<dbReference type="SUPFAM" id="SSF142921">
    <property type="entry name" value="WGR domain-like"/>
    <property type="match status" value="1"/>
</dbReference>
<dbReference type="OMA" id="HHITTDN"/>
<dbReference type="Gene3D" id="2.20.140.10">
    <property type="entry name" value="WGR domain"/>
    <property type="match status" value="1"/>
</dbReference>
<dbReference type="KEGG" id="ccp:CHC_T00003917001"/>
<evidence type="ECO:0000256" key="7">
    <source>
        <dbReference type="ARBA" id="ARBA00024347"/>
    </source>
</evidence>
<dbReference type="InterPro" id="IPR036930">
    <property type="entry name" value="WGR_dom_sf"/>
</dbReference>
<dbReference type="GO" id="GO:0016779">
    <property type="term" value="F:nucleotidyltransferase activity"/>
    <property type="evidence" value="ECO:0007669"/>
    <property type="project" value="UniProtKB-KW"/>
</dbReference>